<evidence type="ECO:0000256" key="3">
    <source>
        <dbReference type="ARBA" id="ARBA00022525"/>
    </source>
</evidence>
<dbReference type="Proteomes" id="UP000835052">
    <property type="component" value="Unassembled WGS sequence"/>
</dbReference>
<dbReference type="GO" id="GO:0005615">
    <property type="term" value="C:extracellular space"/>
    <property type="evidence" value="ECO:0007669"/>
    <property type="project" value="TreeGrafter"/>
</dbReference>
<gene>
    <name evidence="9" type="ORF">CAUJ_LOCUS3845</name>
</gene>
<dbReference type="Gene3D" id="2.10.90.10">
    <property type="entry name" value="Cystine-knot cytokines"/>
    <property type="match status" value="1"/>
</dbReference>
<dbReference type="CDD" id="cd19378">
    <property type="entry name" value="TGF_beta_DAF7"/>
    <property type="match status" value="1"/>
</dbReference>
<dbReference type="OrthoDB" id="5948587at2759"/>
<dbReference type="PANTHER" id="PTHR11848">
    <property type="entry name" value="TGF-BETA FAMILY"/>
    <property type="match status" value="1"/>
</dbReference>
<comment type="caution">
    <text evidence="9">The sequence shown here is derived from an EMBL/GenBank/DDBJ whole genome shotgun (WGS) entry which is preliminary data.</text>
</comment>
<organism evidence="9 10">
    <name type="scientific">Caenorhabditis auriculariae</name>
    <dbReference type="NCBI Taxonomy" id="2777116"/>
    <lineage>
        <taxon>Eukaryota</taxon>
        <taxon>Metazoa</taxon>
        <taxon>Ecdysozoa</taxon>
        <taxon>Nematoda</taxon>
        <taxon>Chromadorea</taxon>
        <taxon>Rhabditida</taxon>
        <taxon>Rhabditina</taxon>
        <taxon>Rhabditomorpha</taxon>
        <taxon>Rhabditoidea</taxon>
        <taxon>Rhabditidae</taxon>
        <taxon>Peloderinae</taxon>
        <taxon>Caenorhabditis</taxon>
    </lineage>
</organism>
<evidence type="ECO:0000256" key="7">
    <source>
        <dbReference type="SAM" id="SignalP"/>
    </source>
</evidence>
<accession>A0A8S1GVV8</accession>
<keyword evidence="4 6" id="KW-0339">Growth factor</keyword>
<reference evidence="9" key="1">
    <citation type="submission" date="2020-10" db="EMBL/GenBank/DDBJ databases">
        <authorList>
            <person name="Kikuchi T."/>
        </authorList>
    </citation>
    <scope>NUCLEOTIDE SEQUENCE</scope>
    <source>
        <strain evidence="9">NKZ352</strain>
    </source>
</reference>
<evidence type="ECO:0000259" key="8">
    <source>
        <dbReference type="PROSITE" id="PS51362"/>
    </source>
</evidence>
<dbReference type="PROSITE" id="PS00250">
    <property type="entry name" value="TGF_BETA_1"/>
    <property type="match status" value="1"/>
</dbReference>
<protein>
    <recommendedName>
        <fullName evidence="8">TGF-beta family profile domain-containing protein</fullName>
    </recommendedName>
</protein>
<comment type="similarity">
    <text evidence="2 6">Belongs to the TGF-beta family.</text>
</comment>
<feature type="domain" description="TGF-beta family profile" evidence="8">
    <location>
        <begin position="243"/>
        <end position="365"/>
    </location>
</feature>
<dbReference type="InterPro" id="IPR001839">
    <property type="entry name" value="TGF-b_C"/>
</dbReference>
<dbReference type="InterPro" id="IPR017948">
    <property type="entry name" value="TGFb_CS"/>
</dbReference>
<evidence type="ECO:0000313" key="10">
    <source>
        <dbReference type="Proteomes" id="UP000835052"/>
    </source>
</evidence>
<evidence type="ECO:0000256" key="4">
    <source>
        <dbReference type="ARBA" id="ARBA00023030"/>
    </source>
</evidence>
<feature type="chain" id="PRO_5035892367" description="TGF-beta family profile domain-containing protein" evidence="7">
    <location>
        <begin position="37"/>
        <end position="365"/>
    </location>
</feature>
<dbReference type="SUPFAM" id="SSF57501">
    <property type="entry name" value="Cystine-knot cytokines"/>
    <property type="match status" value="1"/>
</dbReference>
<dbReference type="AlphaFoldDB" id="A0A8S1GVV8"/>
<name>A0A8S1GVV8_9PELO</name>
<dbReference type="InterPro" id="IPR029034">
    <property type="entry name" value="Cystine-knot_cytokine"/>
</dbReference>
<keyword evidence="7" id="KW-0732">Signal</keyword>
<dbReference type="GO" id="GO:0005125">
    <property type="term" value="F:cytokine activity"/>
    <property type="evidence" value="ECO:0007669"/>
    <property type="project" value="TreeGrafter"/>
</dbReference>
<dbReference type="InterPro" id="IPR015615">
    <property type="entry name" value="TGF-beta-rel"/>
</dbReference>
<evidence type="ECO:0000256" key="6">
    <source>
        <dbReference type="RuleBase" id="RU000354"/>
    </source>
</evidence>
<dbReference type="SMART" id="SM00204">
    <property type="entry name" value="TGFB"/>
    <property type="match status" value="1"/>
</dbReference>
<keyword evidence="10" id="KW-1185">Reference proteome</keyword>
<dbReference type="EMBL" id="CAJGYM010000007">
    <property type="protein sequence ID" value="CAD6187926.1"/>
    <property type="molecule type" value="Genomic_DNA"/>
</dbReference>
<comment type="subcellular location">
    <subcellularLocation>
        <location evidence="1">Secreted</location>
    </subcellularLocation>
</comment>
<keyword evidence="3" id="KW-0964">Secreted</keyword>
<sequence length="365" mass="40747">MIHASRPVSRITESKVGPSKKMLCRILLLLLTSVVADLHSPGHSGGCSSNCIRGLELRRIEQVKTLLLLELGLRSEPNMTQLRRPSLGEIQVIRALIDAEKQSELQSLETRYVIGTSSGGPATANFASPIKGKIDSVKLTFYVNISDARLLSCRETEVKVFERNVDGTLGPLLVSSTYRINNSKRIAVDIAVSHYKRWQLGNKIPGIYVEVLVDNVNVAVHPRDSDQDEEKMVLATKFSTQVRRRRDAAPVCPRENPSAGCCMYDFEIDFEKIGWSWIIAPRTYNAYLCRGDCTLNGHHMHRHGHTKLVRATVRQEGTPDWLADQIGTCCHATDYEPLTVVYVNQDGFVSQKDIPGMIARRCSCS</sequence>
<feature type="signal peptide" evidence="7">
    <location>
        <begin position="1"/>
        <end position="36"/>
    </location>
</feature>
<proteinExistence type="inferred from homology"/>
<evidence type="ECO:0000256" key="5">
    <source>
        <dbReference type="ARBA" id="ARBA00023157"/>
    </source>
</evidence>
<dbReference type="Pfam" id="PF00019">
    <property type="entry name" value="TGF_beta"/>
    <property type="match status" value="1"/>
</dbReference>
<dbReference type="PROSITE" id="PS51362">
    <property type="entry name" value="TGF_BETA_2"/>
    <property type="match status" value="1"/>
</dbReference>
<evidence type="ECO:0000256" key="2">
    <source>
        <dbReference type="ARBA" id="ARBA00006656"/>
    </source>
</evidence>
<dbReference type="GO" id="GO:0008083">
    <property type="term" value="F:growth factor activity"/>
    <property type="evidence" value="ECO:0007669"/>
    <property type="project" value="UniProtKB-KW"/>
</dbReference>
<evidence type="ECO:0000256" key="1">
    <source>
        <dbReference type="ARBA" id="ARBA00004613"/>
    </source>
</evidence>
<dbReference type="PANTHER" id="PTHR11848:SF303">
    <property type="entry name" value="DAUER LARVA DEVELOPMENT REGULATORY GROWTH FACTOR DAF-7"/>
    <property type="match status" value="1"/>
</dbReference>
<keyword evidence="5" id="KW-1015">Disulfide bond</keyword>
<evidence type="ECO:0000313" key="9">
    <source>
        <dbReference type="EMBL" id="CAD6187926.1"/>
    </source>
</evidence>